<feature type="transmembrane region" description="Helical" evidence="10">
    <location>
        <begin position="80"/>
        <end position="100"/>
    </location>
</feature>
<dbReference type="eggNOG" id="COG4585">
    <property type="taxonomic scope" value="Bacteria"/>
</dbReference>
<comment type="caution">
    <text evidence="12">The sequence shown here is derived from an EMBL/GenBank/DDBJ whole genome shotgun (WGS) entry which is preliminary data.</text>
</comment>
<dbReference type="EC" id="2.7.13.3" evidence="2"/>
<feature type="region of interest" description="Disordered" evidence="9">
    <location>
        <begin position="1"/>
        <end position="42"/>
    </location>
</feature>
<dbReference type="CDD" id="cd06503">
    <property type="entry name" value="ATP-synt_Fo_b"/>
    <property type="match status" value="1"/>
</dbReference>
<protein>
    <recommendedName>
        <fullName evidence="2">histidine kinase</fullName>
        <ecNumber evidence="2">2.7.13.3</ecNumber>
    </recommendedName>
</protein>
<evidence type="ECO:0000256" key="8">
    <source>
        <dbReference type="ARBA" id="ARBA00023012"/>
    </source>
</evidence>
<feature type="compositionally biased region" description="Basic and acidic residues" evidence="9">
    <location>
        <begin position="1"/>
        <end position="11"/>
    </location>
</feature>
<evidence type="ECO:0000259" key="11">
    <source>
        <dbReference type="Pfam" id="PF07730"/>
    </source>
</evidence>
<dbReference type="GO" id="GO:0000155">
    <property type="term" value="F:phosphorelay sensor kinase activity"/>
    <property type="evidence" value="ECO:0007669"/>
    <property type="project" value="InterPro"/>
</dbReference>
<feature type="transmembrane region" description="Helical" evidence="10">
    <location>
        <begin position="47"/>
        <end position="68"/>
    </location>
</feature>
<feature type="compositionally biased region" description="Basic and acidic residues" evidence="9">
    <location>
        <begin position="32"/>
        <end position="42"/>
    </location>
</feature>
<comment type="catalytic activity">
    <reaction evidence="1">
        <text>ATP + protein L-histidine = ADP + protein N-phospho-L-histidine.</text>
        <dbReference type="EC" id="2.7.13.3"/>
    </reaction>
</comment>
<keyword evidence="10" id="KW-0812">Transmembrane</keyword>
<evidence type="ECO:0000256" key="2">
    <source>
        <dbReference type="ARBA" id="ARBA00012438"/>
    </source>
</evidence>
<keyword evidence="7" id="KW-0067">ATP-binding</keyword>
<feature type="compositionally biased region" description="Low complexity" evidence="9">
    <location>
        <begin position="438"/>
        <end position="451"/>
    </location>
</feature>
<accession>K9EXH6</accession>
<dbReference type="HOGENOM" id="CLU_551684_0_0_11"/>
<keyword evidence="6" id="KW-0418">Kinase</keyword>
<dbReference type="PATRIC" id="fig|883066.3.peg.500"/>
<dbReference type="InterPro" id="IPR036890">
    <property type="entry name" value="HATPase_C_sf"/>
</dbReference>
<feature type="compositionally biased region" description="Basic and acidic residues" evidence="9">
    <location>
        <begin position="219"/>
        <end position="246"/>
    </location>
</feature>
<dbReference type="GO" id="GO:0046983">
    <property type="term" value="F:protein dimerization activity"/>
    <property type="evidence" value="ECO:0007669"/>
    <property type="project" value="InterPro"/>
</dbReference>
<dbReference type="STRING" id="202789.GCA_001457435_01655"/>
<evidence type="ECO:0000313" key="12">
    <source>
        <dbReference type="EMBL" id="EKU95692.1"/>
    </source>
</evidence>
<name>K9EXH6_9ACTO</name>
<feature type="compositionally biased region" description="Polar residues" evidence="9">
    <location>
        <begin position="15"/>
        <end position="24"/>
    </location>
</feature>
<evidence type="ECO:0000256" key="9">
    <source>
        <dbReference type="SAM" id="MobiDB-lite"/>
    </source>
</evidence>
<dbReference type="PANTHER" id="PTHR24421">
    <property type="entry name" value="NITRATE/NITRITE SENSOR PROTEIN NARX-RELATED"/>
    <property type="match status" value="1"/>
</dbReference>
<gene>
    <name evidence="12" type="ORF">HMPREF9233_00479</name>
</gene>
<keyword evidence="3" id="KW-0597">Phosphoprotein</keyword>
<keyword evidence="13" id="KW-1185">Reference proteome</keyword>
<keyword evidence="8" id="KW-0902">Two-component regulatory system</keyword>
<dbReference type="Gene3D" id="3.30.565.10">
    <property type="entry name" value="Histidine kinase-like ATPase, C-terminal domain"/>
    <property type="match status" value="1"/>
</dbReference>
<feature type="transmembrane region" description="Helical" evidence="10">
    <location>
        <begin position="186"/>
        <end position="206"/>
    </location>
</feature>
<proteinExistence type="predicted"/>
<keyword evidence="4" id="KW-0808">Transferase</keyword>
<dbReference type="Proteomes" id="UP000009888">
    <property type="component" value="Unassembled WGS sequence"/>
</dbReference>
<feature type="region of interest" description="Disordered" evidence="9">
    <location>
        <begin position="219"/>
        <end position="273"/>
    </location>
</feature>
<evidence type="ECO:0000256" key="7">
    <source>
        <dbReference type="ARBA" id="ARBA00022840"/>
    </source>
</evidence>
<feature type="domain" description="Signal transduction histidine kinase subgroup 3 dimerisation and phosphoacceptor" evidence="11">
    <location>
        <begin position="281"/>
        <end position="347"/>
    </location>
</feature>
<keyword evidence="10" id="KW-1133">Transmembrane helix</keyword>
<dbReference type="AlphaFoldDB" id="K9EXH6"/>
<dbReference type="GO" id="GO:0005524">
    <property type="term" value="F:ATP binding"/>
    <property type="evidence" value="ECO:0007669"/>
    <property type="project" value="UniProtKB-KW"/>
</dbReference>
<evidence type="ECO:0000256" key="10">
    <source>
        <dbReference type="SAM" id="Phobius"/>
    </source>
</evidence>
<evidence type="ECO:0000256" key="4">
    <source>
        <dbReference type="ARBA" id="ARBA00022679"/>
    </source>
</evidence>
<keyword evidence="10" id="KW-0472">Membrane</keyword>
<dbReference type="GO" id="GO:0016020">
    <property type="term" value="C:membrane"/>
    <property type="evidence" value="ECO:0007669"/>
    <property type="project" value="InterPro"/>
</dbReference>
<evidence type="ECO:0000313" key="13">
    <source>
        <dbReference type="Proteomes" id="UP000009888"/>
    </source>
</evidence>
<evidence type="ECO:0000256" key="3">
    <source>
        <dbReference type="ARBA" id="ARBA00022553"/>
    </source>
</evidence>
<dbReference type="InterPro" id="IPR050482">
    <property type="entry name" value="Sensor_HK_TwoCompSys"/>
</dbReference>
<evidence type="ECO:0000256" key="1">
    <source>
        <dbReference type="ARBA" id="ARBA00000085"/>
    </source>
</evidence>
<evidence type="ECO:0000256" key="5">
    <source>
        <dbReference type="ARBA" id="ARBA00022741"/>
    </source>
</evidence>
<feature type="transmembrane region" description="Helical" evidence="10">
    <location>
        <begin position="112"/>
        <end position="135"/>
    </location>
</feature>
<sequence length="494" mass="52739">MKTVSEPDRKVCAMANQSGASTPGSDGAGPETAREGWNESPEEKENAVAWVPVAAFCAFIGMGTALGRIKSGEFSGWQQLWVAADFSLSIAALVAVPILVRRRHHNPTESLQLLGLAQLVTSCGPAMGFALPAYLRQAPKSRRILASAIYILLCVIMFARDLVGQSEQSSFLRGVGTDTTGGDLDLGWVAFAFAVVVVIPIAWGMYDLAKGLAETEQERAEAEKTRAEAEKTRADAERKRAEQQRKRAERQRKRAEKQGQRAQAEQARSEGLATELFRQRERDVIARNIHDSIGHKLSLVTLQAGGLELAAGVDNPALAQEASAVRETAQQAVDDLRSLVSVMRDPQTSLCDFFSRSGLTEIGQVVDEVAEAGLQVTSTVVIDSASTAPSALSSAAYGIVEELLTNSVKHSPGLPLRLKISGGPRDGLTIHAANTGQAPSAPNRAAARPGSAGPGSAGPSRSRSIRECVESVGGRYSVKQDADSYSVDIWLPWK</sequence>
<feature type="transmembrane region" description="Helical" evidence="10">
    <location>
        <begin position="144"/>
        <end position="163"/>
    </location>
</feature>
<dbReference type="EMBL" id="AGWL01000002">
    <property type="protein sequence ID" value="EKU95692.1"/>
    <property type="molecule type" value="Genomic_DNA"/>
</dbReference>
<evidence type="ECO:0000256" key="6">
    <source>
        <dbReference type="ARBA" id="ARBA00022777"/>
    </source>
</evidence>
<dbReference type="InterPro" id="IPR011712">
    <property type="entry name" value="Sig_transdc_His_kin_sub3_dim/P"/>
</dbReference>
<reference evidence="12 13" key="1">
    <citation type="submission" date="2012-09" db="EMBL/GenBank/DDBJ databases">
        <title>The Genome Sequence of Actinobaculum massiliae ACS-171-V-COL2.</title>
        <authorList>
            <consortium name="The Broad Institute Genome Sequencing Platform"/>
            <person name="Earl A."/>
            <person name="Ward D."/>
            <person name="Feldgarden M."/>
            <person name="Gevers D."/>
            <person name="Saerens B."/>
            <person name="Vaneechoutte M."/>
            <person name="Walker B."/>
            <person name="Young S.K."/>
            <person name="Zeng Q."/>
            <person name="Gargeya S."/>
            <person name="Fitzgerald M."/>
            <person name="Haas B."/>
            <person name="Abouelleil A."/>
            <person name="Alvarado L."/>
            <person name="Arachchi H.M."/>
            <person name="Berlin A."/>
            <person name="Chapman S.B."/>
            <person name="Goldberg J."/>
            <person name="Griggs A."/>
            <person name="Gujja S."/>
            <person name="Hansen M."/>
            <person name="Howarth C."/>
            <person name="Imamovic A."/>
            <person name="Larimer J."/>
            <person name="McCowen C."/>
            <person name="Montmayeur A."/>
            <person name="Murphy C."/>
            <person name="Neiman D."/>
            <person name="Pearson M."/>
            <person name="Priest M."/>
            <person name="Roberts A."/>
            <person name="Saif S."/>
            <person name="Shea T."/>
            <person name="Sisk P."/>
            <person name="Sykes S."/>
            <person name="Wortman J."/>
            <person name="Nusbaum C."/>
            <person name="Birren B."/>
        </authorList>
    </citation>
    <scope>NUCLEOTIDE SEQUENCE [LARGE SCALE GENOMIC DNA]</scope>
    <source>
        <strain evidence="13">ACS-171-V-Col2</strain>
    </source>
</reference>
<dbReference type="Pfam" id="PF07730">
    <property type="entry name" value="HisKA_3"/>
    <property type="match status" value="1"/>
</dbReference>
<dbReference type="Gene3D" id="1.20.5.1930">
    <property type="match status" value="1"/>
</dbReference>
<dbReference type="PANTHER" id="PTHR24421:SF10">
    <property type="entry name" value="NITRATE_NITRITE SENSOR PROTEIN NARQ"/>
    <property type="match status" value="1"/>
</dbReference>
<keyword evidence="5" id="KW-0547">Nucleotide-binding</keyword>
<organism evidence="12 13">
    <name type="scientific">Actinobaculum massiliense ACS-171-V-Col2</name>
    <dbReference type="NCBI Taxonomy" id="883066"/>
    <lineage>
        <taxon>Bacteria</taxon>
        <taxon>Bacillati</taxon>
        <taxon>Actinomycetota</taxon>
        <taxon>Actinomycetes</taxon>
        <taxon>Actinomycetales</taxon>
        <taxon>Actinomycetaceae</taxon>
        <taxon>Actinobaculum</taxon>
    </lineage>
</organism>
<feature type="region of interest" description="Disordered" evidence="9">
    <location>
        <begin position="427"/>
        <end position="466"/>
    </location>
</feature>